<dbReference type="InterPro" id="IPR014710">
    <property type="entry name" value="RmlC-like_jellyroll"/>
</dbReference>
<dbReference type="SUPFAM" id="SSF46785">
    <property type="entry name" value="Winged helix' DNA-binding domain"/>
    <property type="match status" value="1"/>
</dbReference>
<dbReference type="PANTHER" id="PTHR24567:SF74">
    <property type="entry name" value="HTH-TYPE TRANSCRIPTIONAL REGULATOR ARCR"/>
    <property type="match status" value="1"/>
</dbReference>
<evidence type="ECO:0000256" key="2">
    <source>
        <dbReference type="ARBA" id="ARBA00023125"/>
    </source>
</evidence>
<comment type="caution">
    <text evidence="6">The sequence shown here is derived from an EMBL/GenBank/DDBJ whole genome shotgun (WGS) entry which is preliminary data.</text>
</comment>
<dbReference type="InterPro" id="IPR018490">
    <property type="entry name" value="cNMP-bd_dom_sf"/>
</dbReference>
<dbReference type="SUPFAM" id="SSF51206">
    <property type="entry name" value="cAMP-binding domain-like"/>
    <property type="match status" value="1"/>
</dbReference>
<keyword evidence="2" id="KW-0238">DNA-binding</keyword>
<dbReference type="PANTHER" id="PTHR24567">
    <property type="entry name" value="CRP FAMILY TRANSCRIPTIONAL REGULATORY PROTEIN"/>
    <property type="match status" value="1"/>
</dbReference>
<proteinExistence type="predicted"/>
<feature type="domain" description="Cyclic nucleotide-binding" evidence="4">
    <location>
        <begin position="19"/>
        <end position="139"/>
    </location>
</feature>
<accession>A0A1Q5ZS16</accession>
<dbReference type="OrthoDB" id="9127033at2"/>
<dbReference type="PROSITE" id="PS50042">
    <property type="entry name" value="CNMP_BINDING_3"/>
    <property type="match status" value="1"/>
</dbReference>
<feature type="domain" description="HTH crp-type" evidence="5">
    <location>
        <begin position="153"/>
        <end position="226"/>
    </location>
</feature>
<dbReference type="InterPro" id="IPR036388">
    <property type="entry name" value="WH-like_DNA-bd_sf"/>
</dbReference>
<dbReference type="GO" id="GO:0003700">
    <property type="term" value="F:DNA-binding transcription factor activity"/>
    <property type="evidence" value="ECO:0007669"/>
    <property type="project" value="TreeGrafter"/>
</dbReference>
<dbReference type="AlphaFoldDB" id="A0A1Q5ZS16"/>
<evidence type="ECO:0000256" key="3">
    <source>
        <dbReference type="ARBA" id="ARBA00023163"/>
    </source>
</evidence>
<dbReference type="GO" id="GO:0005829">
    <property type="term" value="C:cytosol"/>
    <property type="evidence" value="ECO:0007669"/>
    <property type="project" value="TreeGrafter"/>
</dbReference>
<dbReference type="InterPro" id="IPR012318">
    <property type="entry name" value="HTH_CRP"/>
</dbReference>
<protein>
    <submittedName>
        <fullName evidence="6">Uncharacterized protein</fullName>
    </submittedName>
</protein>
<dbReference type="Pfam" id="PF00027">
    <property type="entry name" value="cNMP_binding"/>
    <property type="match status" value="1"/>
</dbReference>
<evidence type="ECO:0000256" key="1">
    <source>
        <dbReference type="ARBA" id="ARBA00023015"/>
    </source>
</evidence>
<dbReference type="GO" id="GO:0003677">
    <property type="term" value="F:DNA binding"/>
    <property type="evidence" value="ECO:0007669"/>
    <property type="project" value="UniProtKB-KW"/>
</dbReference>
<dbReference type="Pfam" id="PF13545">
    <property type="entry name" value="HTH_Crp_2"/>
    <property type="match status" value="1"/>
</dbReference>
<dbReference type="SMART" id="SM00100">
    <property type="entry name" value="cNMP"/>
    <property type="match status" value="1"/>
</dbReference>
<keyword evidence="3" id="KW-0804">Transcription</keyword>
<dbReference type="InterPro" id="IPR000595">
    <property type="entry name" value="cNMP-bd_dom"/>
</dbReference>
<dbReference type="EMBL" id="MPPL01000002">
    <property type="protein sequence ID" value="OKS84533.1"/>
    <property type="molecule type" value="Genomic_DNA"/>
</dbReference>
<evidence type="ECO:0000313" key="6">
    <source>
        <dbReference type="EMBL" id="OKS84533.1"/>
    </source>
</evidence>
<keyword evidence="7" id="KW-1185">Reference proteome</keyword>
<evidence type="ECO:0000259" key="4">
    <source>
        <dbReference type="PROSITE" id="PS50042"/>
    </source>
</evidence>
<dbReference type="InterPro" id="IPR036390">
    <property type="entry name" value="WH_DNA-bd_sf"/>
</dbReference>
<dbReference type="STRING" id="1302689.RG47T_5223"/>
<dbReference type="Proteomes" id="UP000186720">
    <property type="component" value="Unassembled WGS sequence"/>
</dbReference>
<evidence type="ECO:0000259" key="5">
    <source>
        <dbReference type="PROSITE" id="PS51063"/>
    </source>
</evidence>
<organism evidence="6 7">
    <name type="scientific">Mucilaginibacter polytrichastri</name>
    <dbReference type="NCBI Taxonomy" id="1302689"/>
    <lineage>
        <taxon>Bacteria</taxon>
        <taxon>Pseudomonadati</taxon>
        <taxon>Bacteroidota</taxon>
        <taxon>Sphingobacteriia</taxon>
        <taxon>Sphingobacteriales</taxon>
        <taxon>Sphingobacteriaceae</taxon>
        <taxon>Mucilaginibacter</taxon>
    </lineage>
</organism>
<dbReference type="PROSITE" id="PS51063">
    <property type="entry name" value="HTH_CRP_2"/>
    <property type="match status" value="1"/>
</dbReference>
<dbReference type="CDD" id="cd00038">
    <property type="entry name" value="CAP_ED"/>
    <property type="match status" value="1"/>
</dbReference>
<dbReference type="InterPro" id="IPR050397">
    <property type="entry name" value="Env_Response_Regulators"/>
</dbReference>
<sequence>MSLSGLFPIDRWTFTTRFVLQSLSQNDRDALLARQTNISYMKGEVIFRENTVPSGVYLIISGKVKKYRVSGQAKAQIIYVAGQGELVGYHAILSEERYPDSAAAMEPCKIAYIPKEDFTGTLYNSPSFSRYLLKSLSHEFTVYANMLSTLMQHSASERLAIALIILREKFKEGLQEDGEIVISVSRSDLGAMSGLAEENVIRLLRDFKTQKIIEIEGRNIIVLDIRSLVKESNYP</sequence>
<gene>
    <name evidence="6" type="ORF">RG47T_5223</name>
</gene>
<reference evidence="6 7" key="1">
    <citation type="submission" date="2016-11" db="EMBL/GenBank/DDBJ databases">
        <title>Whole Genome Sequencing of Mucilaginibacter polytrichastri RG4-7(T) isolated from the moss sample.</title>
        <authorList>
            <person name="Li Y."/>
        </authorList>
    </citation>
    <scope>NUCLEOTIDE SEQUENCE [LARGE SCALE GENOMIC DNA]</scope>
    <source>
        <strain evidence="6 7">RG4-7</strain>
    </source>
</reference>
<keyword evidence="1" id="KW-0805">Transcription regulation</keyword>
<dbReference type="Gene3D" id="2.60.120.10">
    <property type="entry name" value="Jelly Rolls"/>
    <property type="match status" value="1"/>
</dbReference>
<evidence type="ECO:0000313" key="7">
    <source>
        <dbReference type="Proteomes" id="UP000186720"/>
    </source>
</evidence>
<dbReference type="Gene3D" id="1.10.10.10">
    <property type="entry name" value="Winged helix-like DNA-binding domain superfamily/Winged helix DNA-binding domain"/>
    <property type="match status" value="1"/>
</dbReference>
<dbReference type="SMART" id="SM00419">
    <property type="entry name" value="HTH_CRP"/>
    <property type="match status" value="1"/>
</dbReference>
<name>A0A1Q5ZS16_9SPHI</name>